<dbReference type="PANTHER" id="PTHR43540:SF9">
    <property type="entry name" value="FAMILY HYDROLASE, PUTATIVE (AFU_ORTHOLOGUE AFUA_2G08700)-RELATED"/>
    <property type="match status" value="1"/>
</dbReference>
<dbReference type="Pfam" id="PF00857">
    <property type="entry name" value="Isochorismatase"/>
    <property type="match status" value="1"/>
</dbReference>
<accession>A0A7W9FJ20</accession>
<dbReference type="InterPro" id="IPR000868">
    <property type="entry name" value="Isochorismatase-like_dom"/>
</dbReference>
<reference evidence="3 4" key="1">
    <citation type="submission" date="2020-08" db="EMBL/GenBank/DDBJ databases">
        <title>Genomic Encyclopedia of Type Strains, Phase IV (KMG-IV): sequencing the most valuable type-strain genomes for metagenomic binning, comparative biology and taxonomic classification.</title>
        <authorList>
            <person name="Goeker M."/>
        </authorList>
    </citation>
    <scope>NUCLEOTIDE SEQUENCE [LARGE SCALE GENOMIC DNA]</scope>
    <source>
        <strain evidence="3 4">DSM 16268</strain>
    </source>
</reference>
<proteinExistence type="predicted"/>
<dbReference type="Proteomes" id="UP000523821">
    <property type="component" value="Unassembled WGS sequence"/>
</dbReference>
<protein>
    <submittedName>
        <fullName evidence="3">Nicotinamidase-related amidase</fullName>
    </submittedName>
</protein>
<feature type="domain" description="Isochorismatase-like" evidence="2">
    <location>
        <begin position="24"/>
        <end position="212"/>
    </location>
</feature>
<dbReference type="CDD" id="cd00431">
    <property type="entry name" value="cysteine_hydrolases"/>
    <property type="match status" value="1"/>
</dbReference>
<evidence type="ECO:0000259" key="2">
    <source>
        <dbReference type="Pfam" id="PF00857"/>
    </source>
</evidence>
<sequence>MSLPPVDAEPYLWPFDGAWSPADTALVIIDMQTDFLKADGYCDLMGLDIGLTSASIEPTRRLLERMRALGFTIIHTREGHRPDLTDLNDNKRWRSARIGAEIGTPGPCGRVLTRGEPGWDIVPELYPVAGEPVVDKPGKGSFHATDFEQVLTSRGIRRLIFAGVTSDCCVHTTMTNANDKGYECLLLGDASAALDSRNHAMIVAITAKRGGQFGAVAKVDQVLAALA</sequence>
<gene>
    <name evidence="3" type="ORF">GGQ63_000103</name>
</gene>
<evidence type="ECO:0000313" key="3">
    <source>
        <dbReference type="EMBL" id="MBB5751060.1"/>
    </source>
</evidence>
<dbReference type="SUPFAM" id="SSF52499">
    <property type="entry name" value="Isochorismatase-like hydrolases"/>
    <property type="match status" value="1"/>
</dbReference>
<name>A0A7W9FJ20_9HYPH</name>
<dbReference type="GO" id="GO:0016787">
    <property type="term" value="F:hydrolase activity"/>
    <property type="evidence" value="ECO:0007669"/>
    <property type="project" value="UniProtKB-KW"/>
</dbReference>
<dbReference type="InterPro" id="IPR036380">
    <property type="entry name" value="Isochorismatase-like_sf"/>
</dbReference>
<keyword evidence="4" id="KW-1185">Reference proteome</keyword>
<dbReference type="PANTHER" id="PTHR43540">
    <property type="entry name" value="PEROXYUREIDOACRYLATE/UREIDOACRYLATE AMIDOHYDROLASE-RELATED"/>
    <property type="match status" value="1"/>
</dbReference>
<dbReference type="AlphaFoldDB" id="A0A7W9FJ20"/>
<comment type="caution">
    <text evidence="3">The sequence shown here is derived from an EMBL/GenBank/DDBJ whole genome shotgun (WGS) entry which is preliminary data.</text>
</comment>
<dbReference type="Gene3D" id="3.40.50.850">
    <property type="entry name" value="Isochorismatase-like"/>
    <property type="match status" value="1"/>
</dbReference>
<evidence type="ECO:0000313" key="4">
    <source>
        <dbReference type="Proteomes" id="UP000523821"/>
    </source>
</evidence>
<dbReference type="InterPro" id="IPR050272">
    <property type="entry name" value="Isochorismatase-like_hydrls"/>
</dbReference>
<dbReference type="RefSeq" id="WP_183851646.1">
    <property type="nucleotide sequence ID" value="NZ_JACHOO010000001.1"/>
</dbReference>
<keyword evidence="1" id="KW-0378">Hydrolase</keyword>
<evidence type="ECO:0000256" key="1">
    <source>
        <dbReference type="ARBA" id="ARBA00022801"/>
    </source>
</evidence>
<organism evidence="3 4">
    <name type="scientific">Prosthecomicrobium pneumaticum</name>
    <dbReference type="NCBI Taxonomy" id="81895"/>
    <lineage>
        <taxon>Bacteria</taxon>
        <taxon>Pseudomonadati</taxon>
        <taxon>Pseudomonadota</taxon>
        <taxon>Alphaproteobacteria</taxon>
        <taxon>Hyphomicrobiales</taxon>
        <taxon>Kaistiaceae</taxon>
        <taxon>Prosthecomicrobium</taxon>
    </lineage>
</organism>
<dbReference type="EMBL" id="JACHOO010000001">
    <property type="protein sequence ID" value="MBB5751060.1"/>
    <property type="molecule type" value="Genomic_DNA"/>
</dbReference>